<dbReference type="Gene3D" id="1.20.120.920">
    <property type="entry name" value="CRISPR-associated endonuclease Cas1, C-terminal domain"/>
    <property type="match status" value="1"/>
</dbReference>
<reference evidence="1 2" key="1">
    <citation type="journal article" date="2018" name="Nat. Biotechnol.">
        <title>A standardized bacterial taxonomy based on genome phylogeny substantially revises the tree of life.</title>
        <authorList>
            <person name="Parks D.H."/>
            <person name="Chuvochina M."/>
            <person name="Waite D.W."/>
            <person name="Rinke C."/>
            <person name="Skarshewski A."/>
            <person name="Chaumeil P.A."/>
            <person name="Hugenholtz P."/>
        </authorList>
    </citation>
    <scope>NUCLEOTIDE SEQUENCE [LARGE SCALE GENOMIC DNA]</scope>
    <source>
        <strain evidence="1">UBA10948</strain>
    </source>
</reference>
<gene>
    <name evidence="1" type="ORF">DDZ44_10940</name>
</gene>
<dbReference type="GO" id="GO:0046872">
    <property type="term" value="F:metal ion binding"/>
    <property type="evidence" value="ECO:0007669"/>
    <property type="project" value="InterPro"/>
</dbReference>
<keyword evidence="1" id="KW-0255">Endonuclease</keyword>
<sequence length="59" mass="7133">AGRKVFIEAFEERLNQTFMHPVLKRRCSFKQAIRLDGYKLIKHILEGKEFIPFHMEEKQ</sequence>
<evidence type="ECO:0000313" key="2">
    <source>
        <dbReference type="Proteomes" id="UP000263273"/>
    </source>
</evidence>
<dbReference type="AlphaFoldDB" id="A0A354Z0F0"/>
<dbReference type="PANTHER" id="PTHR43219">
    <property type="entry name" value="CRISPR-ASSOCIATED ENDONUCLEASE CAS1"/>
    <property type="match status" value="1"/>
</dbReference>
<organism evidence="1 2">
    <name type="scientific">Syntrophomonas wolfei</name>
    <dbReference type="NCBI Taxonomy" id="863"/>
    <lineage>
        <taxon>Bacteria</taxon>
        <taxon>Bacillati</taxon>
        <taxon>Bacillota</taxon>
        <taxon>Clostridia</taxon>
        <taxon>Eubacteriales</taxon>
        <taxon>Syntrophomonadaceae</taxon>
        <taxon>Syntrophomonas</taxon>
    </lineage>
</organism>
<evidence type="ECO:0000313" key="1">
    <source>
        <dbReference type="EMBL" id="HBK54441.1"/>
    </source>
</evidence>
<dbReference type="Proteomes" id="UP000263273">
    <property type="component" value="Unassembled WGS sequence"/>
</dbReference>
<dbReference type="InterPro" id="IPR042206">
    <property type="entry name" value="CRISPR-assoc_Cas1_C"/>
</dbReference>
<comment type="caution">
    <text evidence="1">The sequence shown here is derived from an EMBL/GenBank/DDBJ whole genome shotgun (WGS) entry which is preliminary data.</text>
</comment>
<name>A0A354Z0F0_9FIRM</name>
<feature type="non-terminal residue" evidence="1">
    <location>
        <position position="1"/>
    </location>
</feature>
<dbReference type="InterPro" id="IPR019858">
    <property type="entry name" value="CRISPR-assoc_Cas1_HMARI/TNEAP"/>
</dbReference>
<keyword evidence="1" id="KW-0540">Nuclease</keyword>
<dbReference type="GO" id="GO:0004520">
    <property type="term" value="F:DNA endonuclease activity"/>
    <property type="evidence" value="ECO:0007669"/>
    <property type="project" value="InterPro"/>
</dbReference>
<proteinExistence type="predicted"/>
<keyword evidence="1" id="KW-0378">Hydrolase</keyword>
<dbReference type="PANTHER" id="PTHR43219:SF2">
    <property type="entry name" value="CRISPR-ASSOCIATED ENDONUCLEASE CAS1"/>
    <property type="match status" value="1"/>
</dbReference>
<dbReference type="EMBL" id="DNZF01000235">
    <property type="protein sequence ID" value="HBK54441.1"/>
    <property type="molecule type" value="Genomic_DNA"/>
</dbReference>
<dbReference type="GO" id="GO:0043571">
    <property type="term" value="P:maintenance of CRISPR repeat elements"/>
    <property type="evidence" value="ECO:0007669"/>
    <property type="project" value="InterPro"/>
</dbReference>
<accession>A0A354Z0F0</accession>
<protein>
    <submittedName>
        <fullName evidence="1">Type I-B CRISPR-associated endonuclease Cas1</fullName>
    </submittedName>
</protein>